<reference evidence="2 3" key="1">
    <citation type="submission" date="2014-10" db="EMBL/GenBank/DDBJ databases">
        <title>Draft genome of the hookworm Ancylostoma caninum.</title>
        <authorList>
            <person name="Mitreva M."/>
        </authorList>
    </citation>
    <scope>NUCLEOTIDE SEQUENCE [LARGE SCALE GENOMIC DNA]</scope>
    <source>
        <strain evidence="2 3">Baltimore</strain>
    </source>
</reference>
<dbReference type="Proteomes" id="UP000252519">
    <property type="component" value="Unassembled WGS sequence"/>
</dbReference>
<evidence type="ECO:0000256" key="1">
    <source>
        <dbReference type="SAM" id="MobiDB-lite"/>
    </source>
</evidence>
<keyword evidence="3" id="KW-1185">Reference proteome</keyword>
<gene>
    <name evidence="2" type="ORF">ANCCAN_05822</name>
</gene>
<comment type="caution">
    <text evidence="2">The sequence shown here is derived from an EMBL/GenBank/DDBJ whole genome shotgun (WGS) entry which is preliminary data.</text>
</comment>
<evidence type="ECO:0000313" key="2">
    <source>
        <dbReference type="EMBL" id="RCN48137.1"/>
    </source>
</evidence>
<dbReference type="AlphaFoldDB" id="A0A368GYS0"/>
<sequence>MHEVAQLLRGYCIHSVTERCDSHRDAKRMFIERLKSNGVGENANFVSRTFQKKSWLPAHKSTAASTQVPRSLESKSLSLELRPTTGNEKEATKVQNNHLSPHLPSPNAVSHNKSADTGILVSQPSEMAFQLRNNRKPRRAKSPNRISK</sequence>
<accession>A0A368GYS0</accession>
<proteinExistence type="predicted"/>
<feature type="compositionally biased region" description="Basic residues" evidence="1">
    <location>
        <begin position="133"/>
        <end position="148"/>
    </location>
</feature>
<organism evidence="2 3">
    <name type="scientific">Ancylostoma caninum</name>
    <name type="common">Dog hookworm</name>
    <dbReference type="NCBI Taxonomy" id="29170"/>
    <lineage>
        <taxon>Eukaryota</taxon>
        <taxon>Metazoa</taxon>
        <taxon>Ecdysozoa</taxon>
        <taxon>Nematoda</taxon>
        <taxon>Chromadorea</taxon>
        <taxon>Rhabditida</taxon>
        <taxon>Rhabditina</taxon>
        <taxon>Rhabditomorpha</taxon>
        <taxon>Strongyloidea</taxon>
        <taxon>Ancylostomatidae</taxon>
        <taxon>Ancylostomatinae</taxon>
        <taxon>Ancylostoma</taxon>
    </lineage>
</organism>
<protein>
    <submittedName>
        <fullName evidence="2">Uncharacterized protein</fullName>
    </submittedName>
</protein>
<evidence type="ECO:0000313" key="3">
    <source>
        <dbReference type="Proteomes" id="UP000252519"/>
    </source>
</evidence>
<dbReference type="EMBL" id="JOJR01000051">
    <property type="protein sequence ID" value="RCN48137.1"/>
    <property type="molecule type" value="Genomic_DNA"/>
</dbReference>
<feature type="region of interest" description="Disordered" evidence="1">
    <location>
        <begin position="56"/>
        <end position="148"/>
    </location>
</feature>
<name>A0A368GYS0_ANCCA</name>